<evidence type="ECO:0000313" key="2">
    <source>
        <dbReference type="Proteomes" id="UP001642464"/>
    </source>
</evidence>
<organism evidence="1 2">
    <name type="scientific">Durusdinium trenchii</name>
    <dbReference type="NCBI Taxonomy" id="1381693"/>
    <lineage>
        <taxon>Eukaryota</taxon>
        <taxon>Sar</taxon>
        <taxon>Alveolata</taxon>
        <taxon>Dinophyceae</taxon>
        <taxon>Suessiales</taxon>
        <taxon>Symbiodiniaceae</taxon>
        <taxon>Durusdinium</taxon>
    </lineage>
</organism>
<accession>A0ABP0R9L1</accession>
<comment type="caution">
    <text evidence="1">The sequence shown here is derived from an EMBL/GenBank/DDBJ whole genome shotgun (WGS) entry which is preliminary data.</text>
</comment>
<evidence type="ECO:0000313" key="1">
    <source>
        <dbReference type="EMBL" id="CAK9097262.1"/>
    </source>
</evidence>
<sequence>MDGNRCANDEELLGDLCYKKCSLLTNGEAPVRLSAFSCGKSRGFQDFFKSKVGSDGVENRRLRRERTGYDVSGDDAGHGCPHKVGTCLVNEEFSLGKCDLENSLYDWIHVELC</sequence>
<reference evidence="1 2" key="1">
    <citation type="submission" date="2024-02" db="EMBL/GenBank/DDBJ databases">
        <authorList>
            <person name="Chen Y."/>
            <person name="Shah S."/>
            <person name="Dougan E. K."/>
            <person name="Thang M."/>
            <person name="Chan C."/>
        </authorList>
    </citation>
    <scope>NUCLEOTIDE SEQUENCE [LARGE SCALE GENOMIC DNA]</scope>
</reference>
<name>A0ABP0R9L1_9DINO</name>
<dbReference type="Proteomes" id="UP001642464">
    <property type="component" value="Unassembled WGS sequence"/>
</dbReference>
<gene>
    <name evidence="1" type="ORF">SCF082_LOCUS45627</name>
</gene>
<protein>
    <submittedName>
        <fullName evidence="1">Uncharacterized protein</fullName>
    </submittedName>
</protein>
<proteinExistence type="predicted"/>
<dbReference type="EMBL" id="CAXAMM010041095">
    <property type="protein sequence ID" value="CAK9097262.1"/>
    <property type="molecule type" value="Genomic_DNA"/>
</dbReference>
<keyword evidence="2" id="KW-1185">Reference proteome</keyword>